<name>A0A1X2EEY1_MYCSZ</name>
<sequence length="474" mass="52141">MADAHEGGQMTAPSDDDGVFEPFADGVTASSSPPNEGSNVCRAAALAFLLRGAATAAGGLTTELRALGFSDLVLQDNARDWAGQNPLDRLGSYTARPDTNFDLIRMRGWAELNENADPAGAVGFLFAMLGSALERESAAAAAALWRGLRLATQLPPPSASARRRIFEPLYFDVDFDFDRRGGFWPLYPPGLWEPPLSAVDSDAPVRWDSDRWSETYQRFSYRLGPGDRDVDAYFIAALAFARLNQALRSPDTITRSLGAAALVREADADEPASEPDLQAPSDAVSTSPSVSTMIHGTWAYMGDWWRPRVGDFHRFIGDKYRRNLYSGGAHFHWSGNYRARHRARAAEFFAEWVTDRAPAGIQSLFAHSYGGEIAARALTLRTPIQELILLSTPVTSHVKAAAQSSARLIDIRLPFDPVLALELKTQRIPLNYDVTRVLTSWRLDHGATHKESVWLADDIAARAQLQRDQNLVGR</sequence>
<proteinExistence type="predicted"/>
<feature type="compositionally biased region" description="Polar residues" evidence="1">
    <location>
        <begin position="28"/>
        <end position="37"/>
    </location>
</feature>
<evidence type="ECO:0000313" key="3">
    <source>
        <dbReference type="Proteomes" id="UP000193317"/>
    </source>
</evidence>
<reference evidence="2 3" key="1">
    <citation type="submission" date="2016-01" db="EMBL/GenBank/DDBJ databases">
        <title>The new phylogeny of the genus Mycobacterium.</title>
        <authorList>
            <person name="Tarcisio F."/>
            <person name="Conor M."/>
            <person name="Antonella G."/>
            <person name="Elisabetta G."/>
            <person name="Giulia F.S."/>
            <person name="Sara T."/>
            <person name="Anna F."/>
            <person name="Clotilde B."/>
            <person name="Roberto B."/>
            <person name="Veronica D.S."/>
            <person name="Fabio R."/>
            <person name="Monica P."/>
            <person name="Olivier J."/>
            <person name="Enrico T."/>
            <person name="Nicola S."/>
        </authorList>
    </citation>
    <scope>NUCLEOTIDE SEQUENCE [LARGE SCALE GENOMIC DNA]</scope>
    <source>
        <strain evidence="2 3">DSM 44166</strain>
    </source>
</reference>
<dbReference type="EMBL" id="LQPW01000107">
    <property type="protein sequence ID" value="ORW99669.1"/>
    <property type="molecule type" value="Genomic_DNA"/>
</dbReference>
<gene>
    <name evidence="2" type="ORF">AWC27_02280</name>
</gene>
<dbReference type="SUPFAM" id="SSF53474">
    <property type="entry name" value="alpha/beta-Hydrolases"/>
    <property type="match status" value="1"/>
</dbReference>
<protein>
    <recommendedName>
        <fullName evidence="4">Alpha/beta hydrolase</fullName>
    </recommendedName>
</protein>
<dbReference type="Proteomes" id="UP000193317">
    <property type="component" value="Unassembled WGS sequence"/>
</dbReference>
<feature type="region of interest" description="Disordered" evidence="1">
    <location>
        <begin position="1"/>
        <end position="37"/>
    </location>
</feature>
<keyword evidence="3" id="KW-1185">Reference proteome</keyword>
<dbReference type="InterPro" id="IPR029058">
    <property type="entry name" value="AB_hydrolase_fold"/>
</dbReference>
<feature type="region of interest" description="Disordered" evidence="1">
    <location>
        <begin position="268"/>
        <end position="289"/>
    </location>
</feature>
<evidence type="ECO:0000256" key="1">
    <source>
        <dbReference type="SAM" id="MobiDB-lite"/>
    </source>
</evidence>
<comment type="caution">
    <text evidence="2">The sequence shown here is derived from an EMBL/GenBank/DDBJ whole genome shotgun (WGS) entry which is preliminary data.</text>
</comment>
<organism evidence="2 3">
    <name type="scientific">Mycobacterium szulgai</name>
    <dbReference type="NCBI Taxonomy" id="1787"/>
    <lineage>
        <taxon>Bacteria</taxon>
        <taxon>Bacillati</taxon>
        <taxon>Actinomycetota</taxon>
        <taxon>Actinomycetes</taxon>
        <taxon>Mycobacteriales</taxon>
        <taxon>Mycobacteriaceae</taxon>
        <taxon>Mycobacterium</taxon>
    </lineage>
</organism>
<evidence type="ECO:0000313" key="2">
    <source>
        <dbReference type="EMBL" id="ORW99669.1"/>
    </source>
</evidence>
<accession>A0A1X2EEY1</accession>
<evidence type="ECO:0008006" key="4">
    <source>
        <dbReference type="Google" id="ProtNLM"/>
    </source>
</evidence>
<dbReference type="Gene3D" id="3.40.50.1820">
    <property type="entry name" value="alpha/beta hydrolase"/>
    <property type="match status" value="1"/>
</dbReference>
<dbReference type="AlphaFoldDB" id="A0A1X2EEY1"/>